<sequence>MTEHSENTETRALLKKSQVIHQTSRGPTVDVVAAQMLRQALKELHPERDLNPDQTMIGTPQWQRLGDTLVAMPTQFESLTQALIRQFFTSTTANFLEGEHFLTLNPQATPVVHLDIGIEAIAGLLNDYAPLLFVAFGEQQLAYWNNTGHLVPRWQELSAALRKTLDVQHANGWDDKQCQVARAVSLLPDKQERQAHDPALSAIQVSLIDIDTVDAKGNARHLLIGGAAVLTGRYDQRDLVMMYTVENGYETFDSLKELGASLPKRIETQPDARQLKWRLFEPDGNFFDHMAWALITSQLDAITEISQQGLAVEEDAFTGSSPIPEHASAKEKTALAGLDDSIPDWLFDASAADLDQYSQSINALGKLYKQTDKTLFRILPINTFAQNRMREAIIAEKESAASLPLNDLEITITNSFESGGLTLPNPHDTHTETLGEYALQNVAPYQAVVRFSPPQAVPEWLNDAFLTKVASKVDVGEAYPRLIKDKLIDDLVQAPLQQHFYISQLRALLPLIALECKVRGIGGVDELGCRYIHEWLKPTPGHPQPVVIRPLTFVHSGNTDGDTVTNMFIIAPRQPVGGPCLLYRPLLEQPLLQFPSAQNLLYALHQPGELRDSVLAWLPDSTTRFKYAQYVFPVGLPSSWLVAQLVAEPWTSVDWAGPVELSSSELAGEVFPALFKKHAQAMAELADHQSLSNAERRWALLRDSGWALFNVAANFLSGPAGAAIWVWQSISEVEQVLDAHNRGDAHAQWNAIADMLLNLGMILAHHAAARRKSGPRTASAPPGDHDRLPETNVTPTVKPAALTVTLIPTPLTGELAPGHYTSLDPSGSVPHRSPSALITFLSHLNVPAPDLTDPTLETLQRDTASLYQLDGKTYAQVGENWFRVIENDDAQIHIVDPQTPSKTGPPLSQTKQGHWFVDTRLRLRGGAGGTSLQSQLRAQRKAKEQQKKELGIMLDAFKRQEPANNAELKKTQIEMEGATGPALEQATQRYLTQVEKLIDDYDQALKNLEQWRLKGGSEGYLKDFQRMNFELQKNLALWFALKRSTYGALTHLLAEDTDIESNASMQAHVQGVRQALALSHDMINRLQISQASLQSLEAIGSAGITAAQTLRKLLPAFTSWELKSNEIGMSHEVCMRGPANADTAPAREAVGSLIIEAATATHRHTALTRMPDSDEAIALRIDNLSRLTDVYADVAQRFEDLPGEYPDLVEPTELKRLSNLIGEFRQLAQEQLSTLLPESGTIAAPVAPKPAVAGPSRPVGKVTKSRPRDPAPAKASTSAEAALSEVLPARSKPAPQPVLDDIDIIADALTLNEDVQGFIDRTRKDAYKPNRIPADMQDLFDHQARRLEQTAINVGQAQTRIRASGRSPLPVGNLSAELDSAAERLRAQGISIRASLLKDRQPRQAYVQWLLDNNQVRIVRNAQGRIKTKRRQDYFQEYQVLDTTNRDQPLWLAHFHYDSPEAPSEQFTAAHLKVSDEYLKQLTAERRQALSSLTPLDYVLRRIGDPSLFLKLETQP</sequence>
<dbReference type="Pfam" id="PF20178">
    <property type="entry name" value="ToxA_N"/>
    <property type="match status" value="1"/>
</dbReference>
<evidence type="ECO:0000313" key="3">
    <source>
        <dbReference type="EMBL" id="VVP46074.1"/>
    </source>
</evidence>
<accession>A0A5E7P8U6</accession>
<protein>
    <recommendedName>
        <fullName evidence="2">Dermonecrotic toxin N-terminal domain-containing protein</fullName>
    </recommendedName>
</protein>
<dbReference type="Proteomes" id="UP000327111">
    <property type="component" value="Unassembled WGS sequence"/>
</dbReference>
<evidence type="ECO:0000259" key="2">
    <source>
        <dbReference type="Pfam" id="PF20178"/>
    </source>
</evidence>
<feature type="region of interest" description="Disordered" evidence="1">
    <location>
        <begin position="770"/>
        <end position="795"/>
    </location>
</feature>
<reference evidence="3 4" key="1">
    <citation type="submission" date="2019-09" db="EMBL/GenBank/DDBJ databases">
        <authorList>
            <person name="Chandra G."/>
            <person name="Truman W A."/>
        </authorList>
    </citation>
    <scope>NUCLEOTIDE SEQUENCE [LARGE SCALE GENOMIC DNA]</scope>
    <source>
        <strain evidence="3">PS854</strain>
    </source>
</reference>
<dbReference type="EMBL" id="CABVIF010000013">
    <property type="protein sequence ID" value="VVP46074.1"/>
    <property type="molecule type" value="Genomic_DNA"/>
</dbReference>
<gene>
    <name evidence="3" type="ORF">PS854_05075</name>
</gene>
<evidence type="ECO:0000313" key="4">
    <source>
        <dbReference type="Proteomes" id="UP000327111"/>
    </source>
</evidence>
<evidence type="ECO:0000256" key="1">
    <source>
        <dbReference type="SAM" id="MobiDB-lite"/>
    </source>
</evidence>
<dbReference type="InterPro" id="IPR046673">
    <property type="entry name" value="ToxA_N"/>
</dbReference>
<feature type="domain" description="Dermonecrotic toxin N-terminal" evidence="2">
    <location>
        <begin position="383"/>
        <end position="605"/>
    </location>
</feature>
<dbReference type="RefSeq" id="WP_150735859.1">
    <property type="nucleotide sequence ID" value="NZ_CABVIF010000013.1"/>
</dbReference>
<feature type="region of interest" description="Disordered" evidence="1">
    <location>
        <begin position="1245"/>
        <end position="1279"/>
    </location>
</feature>
<proteinExistence type="predicted"/>
<feature type="compositionally biased region" description="Low complexity" evidence="1">
    <location>
        <begin position="1245"/>
        <end position="1255"/>
    </location>
</feature>
<organism evidence="3 4">
    <name type="scientific">Pseudomonas fluorescens</name>
    <dbReference type="NCBI Taxonomy" id="294"/>
    <lineage>
        <taxon>Bacteria</taxon>
        <taxon>Pseudomonadati</taxon>
        <taxon>Pseudomonadota</taxon>
        <taxon>Gammaproteobacteria</taxon>
        <taxon>Pseudomonadales</taxon>
        <taxon>Pseudomonadaceae</taxon>
        <taxon>Pseudomonas</taxon>
    </lineage>
</organism>
<name>A0A5E7P8U6_PSEFL</name>